<dbReference type="InterPro" id="IPR051159">
    <property type="entry name" value="Hexapeptide_acetyltransf"/>
</dbReference>
<gene>
    <name evidence="3" type="primary">maa_2</name>
    <name evidence="3" type="ORF">AA415_00482</name>
    <name evidence="4" type="ORF">DWV41_06960</name>
</gene>
<protein>
    <submittedName>
        <fullName evidence="4">Acyltransferase</fullName>
    </submittedName>
    <submittedName>
        <fullName evidence="3">Maltose O-acetyltransferase</fullName>
        <ecNumber evidence="3">2.3.1.79</ecNumber>
    </submittedName>
</protein>
<name>A0A120A3R7_BACSE</name>
<evidence type="ECO:0000313" key="5">
    <source>
        <dbReference type="Proteomes" id="UP000056419"/>
    </source>
</evidence>
<evidence type="ECO:0000313" key="3">
    <source>
        <dbReference type="EMBL" id="KWR57026.1"/>
    </source>
</evidence>
<dbReference type="InterPro" id="IPR011004">
    <property type="entry name" value="Trimer_LpxA-like_sf"/>
</dbReference>
<dbReference type="AlphaFoldDB" id="A0A120A3R7"/>
<dbReference type="Gene3D" id="2.160.10.10">
    <property type="entry name" value="Hexapeptide repeat proteins"/>
    <property type="match status" value="1"/>
</dbReference>
<dbReference type="InterPro" id="IPR001451">
    <property type="entry name" value="Hexapep"/>
</dbReference>
<sequence>MNIKTFIRKIIHKYLYHVDGARAARFLGVKIGNQCRLIHCTFSSEPYLVEIGNHVSATRTHFETHDGGIWVFREQHPDWDKIAPIKIGNNVYIGEGCIILPGVHIGNNVIVGARSVVTKNIPDNSVVVGSPARVLKSIDEYFDKVQHSVYPTKQLSSSQKKEYYSQLFLQK</sequence>
<organism evidence="3 5">
    <name type="scientific">Bacteroides stercoris</name>
    <dbReference type="NCBI Taxonomy" id="46506"/>
    <lineage>
        <taxon>Bacteria</taxon>
        <taxon>Pseudomonadati</taxon>
        <taxon>Bacteroidota</taxon>
        <taxon>Bacteroidia</taxon>
        <taxon>Bacteroidales</taxon>
        <taxon>Bacteroidaceae</taxon>
        <taxon>Bacteroides</taxon>
    </lineage>
</organism>
<keyword evidence="2 3" id="KW-0808">Transferase</keyword>
<dbReference type="PANTHER" id="PTHR23416:SF23">
    <property type="entry name" value="ACETYLTRANSFERASE C18B11.09C-RELATED"/>
    <property type="match status" value="1"/>
</dbReference>
<dbReference type="RefSeq" id="WP_005654960.1">
    <property type="nucleotide sequence ID" value="NZ_FNOD01000004.1"/>
</dbReference>
<evidence type="ECO:0000256" key="2">
    <source>
        <dbReference type="ARBA" id="ARBA00022679"/>
    </source>
</evidence>
<keyword evidence="5" id="KW-1185">Reference proteome</keyword>
<dbReference type="Pfam" id="PF00132">
    <property type="entry name" value="Hexapep"/>
    <property type="match status" value="1"/>
</dbReference>
<dbReference type="Proteomes" id="UP000284777">
    <property type="component" value="Unassembled WGS sequence"/>
</dbReference>
<evidence type="ECO:0000313" key="4">
    <source>
        <dbReference type="EMBL" id="RGW98155.1"/>
    </source>
</evidence>
<keyword evidence="3" id="KW-0012">Acyltransferase</keyword>
<reference evidence="3 5" key="1">
    <citation type="journal article" date="2016" name="BMC Genomics">
        <title>Type VI secretion systems of human gut Bacteroidales segregate into three genetic architectures, two of which are contained on mobile genetic elements.</title>
        <authorList>
            <person name="Coyne M.J."/>
            <person name="Roelofs K.G."/>
            <person name="Comstock L.E."/>
        </authorList>
    </citation>
    <scope>NUCLEOTIDE SEQUENCE [LARGE SCALE GENOMIC DNA]</scope>
    <source>
        <strain evidence="3 5">CL09T03C01</strain>
    </source>
</reference>
<dbReference type="PANTHER" id="PTHR23416">
    <property type="entry name" value="SIALIC ACID SYNTHASE-RELATED"/>
    <property type="match status" value="1"/>
</dbReference>
<dbReference type="GO" id="GO:0008925">
    <property type="term" value="F:maltose O-acetyltransferase activity"/>
    <property type="evidence" value="ECO:0007669"/>
    <property type="project" value="UniProtKB-EC"/>
</dbReference>
<dbReference type="EMBL" id="QSBD01000007">
    <property type="protein sequence ID" value="RGW98155.1"/>
    <property type="molecule type" value="Genomic_DNA"/>
</dbReference>
<dbReference type="STRING" id="46506.AA415_00482"/>
<dbReference type="SUPFAM" id="SSF51161">
    <property type="entry name" value="Trimeric LpxA-like enzymes"/>
    <property type="match status" value="1"/>
</dbReference>
<reference evidence="3" key="2">
    <citation type="submission" date="2016-01" db="EMBL/GenBank/DDBJ databases">
        <authorList>
            <person name="McClelland M."/>
            <person name="Jain A."/>
            <person name="Saraogi P."/>
            <person name="Mendelson R."/>
            <person name="Westerman R."/>
            <person name="SanMiguel P."/>
            <person name="Csonka L."/>
        </authorList>
    </citation>
    <scope>NUCLEOTIDE SEQUENCE</scope>
    <source>
        <strain evidence="3">CL09T03C01</strain>
    </source>
</reference>
<evidence type="ECO:0000313" key="6">
    <source>
        <dbReference type="Proteomes" id="UP000284777"/>
    </source>
</evidence>
<proteinExistence type="inferred from homology"/>
<dbReference type="EC" id="2.3.1.79" evidence="3"/>
<comment type="similarity">
    <text evidence="1">Belongs to the transferase hexapeptide repeat family.</text>
</comment>
<dbReference type="CDD" id="cd04647">
    <property type="entry name" value="LbH_MAT_like"/>
    <property type="match status" value="1"/>
</dbReference>
<dbReference type="GeneID" id="31797217"/>
<dbReference type="Proteomes" id="UP000056419">
    <property type="component" value="Unassembled WGS sequence"/>
</dbReference>
<accession>A0A120A3R7</accession>
<reference evidence="4 6" key="3">
    <citation type="submission" date="2018-08" db="EMBL/GenBank/DDBJ databases">
        <title>A genome reference for cultivated species of the human gut microbiota.</title>
        <authorList>
            <person name="Zou Y."/>
            <person name="Xue W."/>
            <person name="Luo G."/>
        </authorList>
    </citation>
    <scope>NUCLEOTIDE SEQUENCE [LARGE SCALE GENOMIC DNA]</scope>
    <source>
        <strain evidence="4 6">AF05-4</strain>
    </source>
</reference>
<evidence type="ECO:0000256" key="1">
    <source>
        <dbReference type="ARBA" id="ARBA00007274"/>
    </source>
</evidence>
<comment type="caution">
    <text evidence="3">The sequence shown here is derived from an EMBL/GenBank/DDBJ whole genome shotgun (WGS) entry which is preliminary data.</text>
</comment>
<dbReference type="EMBL" id="LRGC01000002">
    <property type="protein sequence ID" value="KWR57026.1"/>
    <property type="molecule type" value="Genomic_DNA"/>
</dbReference>
<dbReference type="PATRIC" id="fig|46506.5.peg.518"/>